<dbReference type="Pfam" id="PF13365">
    <property type="entry name" value="Trypsin_2"/>
    <property type="match status" value="1"/>
</dbReference>
<name>A0AAE3ZXN8_9ACTN</name>
<dbReference type="Proteomes" id="UP001183629">
    <property type="component" value="Unassembled WGS sequence"/>
</dbReference>
<evidence type="ECO:0000313" key="2">
    <source>
        <dbReference type="Proteomes" id="UP001183629"/>
    </source>
</evidence>
<proteinExistence type="predicted"/>
<dbReference type="InterPro" id="IPR043504">
    <property type="entry name" value="Peptidase_S1_PA_chymotrypsin"/>
</dbReference>
<keyword evidence="2" id="KW-1185">Reference proteome</keyword>
<reference evidence="1 2" key="1">
    <citation type="submission" date="2023-07" db="EMBL/GenBank/DDBJ databases">
        <title>Sequencing the genomes of 1000 actinobacteria strains.</title>
        <authorList>
            <person name="Klenk H.-P."/>
        </authorList>
    </citation>
    <scope>NUCLEOTIDE SEQUENCE [LARGE SCALE GENOMIC DNA]</scope>
    <source>
        <strain evidence="1 2">DSM 44711</strain>
    </source>
</reference>
<protein>
    <recommendedName>
        <fullName evidence="3">Serine protease</fullName>
    </recommendedName>
</protein>
<dbReference type="RefSeq" id="WP_310420684.1">
    <property type="nucleotide sequence ID" value="NZ_JAVDYC010000001.1"/>
</dbReference>
<dbReference type="EMBL" id="JAVDYC010000001">
    <property type="protein sequence ID" value="MDR7325725.1"/>
    <property type="molecule type" value="Genomic_DNA"/>
</dbReference>
<sequence>MTAATSLSLSALADTVTAPAVDWIVVERVWERVSRARGVHMPPQTSRDLRDLLVGAFAAAEEHGFLDVFAFELIKEGLAGPSLVTALRAIDENAGGFQLQALQNGVRHAVNPMVYAEGLLRACDYVCRIDIRGVQAGTGVLVRPTVVATMAHVVWPLLTQAPDGTLAAAPDSLRDLVVTFRDYVDRAATRLAGDTAPLHPDWLLYGSPPAEGERLAGDVRDIAGIAAPAGPWDLALIRLAAPPKGAAQAELMGSPPAGPFEVSLLHHPHGPNERGEPLLLSDGRLDEQLGVPPVRYLHDVNTLGGSSGAPVFDQRWRIVALHQGGITGVRNRAVPVRDWSPMLDRPLPDGVPYLRGLERSTDLRPVPYPVIGRRVTQQRLWRALRPDAAPAERLFVVRGGPGTGKRFTKRLVREFVERHSDGVVVTLDLANALGQDADGFARWITGALSAPDPTLTHGDVLTTAPREIRDGVLPGLSQRVSEVGGDRAVWLVLEGFGGAALDVPPGVKDVVVNLMGGLRDHPSQRLVLVGWDDRPPEGFEASIEDLAFPTAYDIAAHFTPAGSAPADALVTAVPSLLALQRAQGLTGYPAAHAVLRMLSVGIAA</sequence>
<evidence type="ECO:0000313" key="1">
    <source>
        <dbReference type="EMBL" id="MDR7325725.1"/>
    </source>
</evidence>
<comment type="caution">
    <text evidence="1">The sequence shown here is derived from an EMBL/GenBank/DDBJ whole genome shotgun (WGS) entry which is preliminary data.</text>
</comment>
<accession>A0AAE3ZXN8</accession>
<dbReference type="SUPFAM" id="SSF50494">
    <property type="entry name" value="Trypsin-like serine proteases"/>
    <property type="match status" value="1"/>
</dbReference>
<organism evidence="1 2">
    <name type="scientific">Catenuloplanes niger</name>
    <dbReference type="NCBI Taxonomy" id="587534"/>
    <lineage>
        <taxon>Bacteria</taxon>
        <taxon>Bacillati</taxon>
        <taxon>Actinomycetota</taxon>
        <taxon>Actinomycetes</taxon>
        <taxon>Micromonosporales</taxon>
        <taxon>Micromonosporaceae</taxon>
        <taxon>Catenuloplanes</taxon>
    </lineage>
</organism>
<evidence type="ECO:0008006" key="3">
    <source>
        <dbReference type="Google" id="ProtNLM"/>
    </source>
</evidence>
<dbReference type="InterPro" id="IPR009003">
    <property type="entry name" value="Peptidase_S1_PA"/>
</dbReference>
<gene>
    <name evidence="1" type="ORF">J2S44_005975</name>
</gene>
<dbReference type="AlphaFoldDB" id="A0AAE3ZXN8"/>
<dbReference type="Gene3D" id="2.40.10.10">
    <property type="entry name" value="Trypsin-like serine proteases"/>
    <property type="match status" value="1"/>
</dbReference>